<dbReference type="Pfam" id="PF07238">
    <property type="entry name" value="PilZ"/>
    <property type="match status" value="1"/>
</dbReference>
<accession>A0ABU0HPC5</accession>
<evidence type="ECO:0000313" key="2">
    <source>
        <dbReference type="EMBL" id="MDQ0443369.1"/>
    </source>
</evidence>
<dbReference type="Proteomes" id="UP001236369">
    <property type="component" value="Unassembled WGS sequence"/>
</dbReference>
<protein>
    <recommendedName>
        <fullName evidence="1">PilZ domain-containing protein</fullName>
    </recommendedName>
</protein>
<comment type="caution">
    <text evidence="2">The sequence shown here is derived from an EMBL/GenBank/DDBJ whole genome shotgun (WGS) entry which is preliminary data.</text>
</comment>
<proteinExistence type="predicted"/>
<dbReference type="InterPro" id="IPR009875">
    <property type="entry name" value="PilZ_domain"/>
</dbReference>
<feature type="domain" description="PilZ" evidence="1">
    <location>
        <begin position="116"/>
        <end position="177"/>
    </location>
</feature>
<organism evidence="2 3">
    <name type="scientific">Methylobacterium persicinum</name>
    <dbReference type="NCBI Taxonomy" id="374426"/>
    <lineage>
        <taxon>Bacteria</taxon>
        <taxon>Pseudomonadati</taxon>
        <taxon>Pseudomonadota</taxon>
        <taxon>Alphaproteobacteria</taxon>
        <taxon>Hyphomicrobiales</taxon>
        <taxon>Methylobacteriaceae</taxon>
        <taxon>Methylobacterium</taxon>
    </lineage>
</organism>
<reference evidence="2 3" key="1">
    <citation type="submission" date="2023-07" db="EMBL/GenBank/DDBJ databases">
        <title>Genomic Encyclopedia of Type Strains, Phase IV (KMG-IV): sequencing the most valuable type-strain genomes for metagenomic binning, comparative biology and taxonomic classification.</title>
        <authorList>
            <person name="Goeker M."/>
        </authorList>
    </citation>
    <scope>NUCLEOTIDE SEQUENCE [LARGE SCALE GENOMIC DNA]</scope>
    <source>
        <strain evidence="2 3">DSM 19562</strain>
    </source>
</reference>
<dbReference type="RefSeq" id="WP_238248514.1">
    <property type="nucleotide sequence ID" value="NZ_BPQX01000020.1"/>
</dbReference>
<gene>
    <name evidence="2" type="ORF">QO016_002872</name>
</gene>
<dbReference type="EMBL" id="JAUSVV010000006">
    <property type="protein sequence ID" value="MDQ0443369.1"/>
    <property type="molecule type" value="Genomic_DNA"/>
</dbReference>
<dbReference type="SUPFAM" id="SSF141371">
    <property type="entry name" value="PilZ domain-like"/>
    <property type="match status" value="1"/>
</dbReference>
<evidence type="ECO:0000313" key="3">
    <source>
        <dbReference type="Proteomes" id="UP001236369"/>
    </source>
</evidence>
<evidence type="ECO:0000259" key="1">
    <source>
        <dbReference type="Pfam" id="PF07238"/>
    </source>
</evidence>
<sequence>MTIPVALPALCWRELRDEFDAVTQELARDGIQFKSRTIPALFEHIVCDIGGVGHLNGRVIRVSPAGFFLKVLTKGRHIRHLVGKLVAIAREQKPKSYPWRDERIQAENISLNLTLQSGSQIPATLMNVSASGAALHVAEPLQVGELVMIGSSGARVVRIFDGGVGVVFLRRLNMPQIDTSLERSGALAYNKRNITLL</sequence>
<keyword evidence="3" id="KW-1185">Reference proteome</keyword>
<name>A0ABU0HPC5_9HYPH</name>